<sequence length="566" mass="60545">MSSSESSTTAQPRKFGVIGVKRDENAPNIFNSPPIAANEISQPTSEPTAPRTGFGVLNVRRTDEAPSHIKGPQLPAASAPVASTGSGFKVLNVRAVNPSTSPTQTPSFFANISQKPAAASASSSIPTQQPQTLAPATKSGFGILRVQRDESTGFFQPSTVASFDPSSSLQGPTPSRNSFDPNSTTSSSIRLFPTGHRFDTDDDGSSTVSPVRNRTSIGSLGSLVQERSVRIQQLNTKDFSGMDTTEADSPLEGIITRLPTLMNLDLSHREVDSGKETNEAEKQLQEQIVALLNKTFECIEVAKRERHDNYPFLKNHEFLACEVGDLMTIYDIGQDAERGLVWGKNHRTEQNGFLLPSKLNTSAPITLSNHKSSIRTTASQATVSTSHSIGRKDTLSDIPIDVLRESEYLAALQESILLSQSQKQQAHVEEDEEVAVAPNAGGGSSSSSAGPSNQNIGSSSTAGGPSSSSRPNQILETAKPKILTLYRGLDVKASDDAGDRIETALHDHLVLGTSSDLLHVQKGDRVSFNVNFRDGEFVYGKNERTGKEGMFPVGVLGPLYGGLEAL</sequence>
<protein>
    <recommendedName>
        <fullName evidence="4">SH3 domain-containing protein</fullName>
    </recommendedName>
</protein>
<proteinExistence type="predicted"/>
<feature type="region of interest" description="Disordered" evidence="1">
    <location>
        <begin position="370"/>
        <end position="389"/>
    </location>
</feature>
<dbReference type="Gene3D" id="2.30.30.40">
    <property type="entry name" value="SH3 Domains"/>
    <property type="match status" value="1"/>
</dbReference>
<dbReference type="EMBL" id="MCGO01000010">
    <property type="protein sequence ID" value="ORY48936.1"/>
    <property type="molecule type" value="Genomic_DNA"/>
</dbReference>
<gene>
    <name evidence="2" type="ORF">BCR33DRAFT_714041</name>
</gene>
<dbReference type="Proteomes" id="UP000193642">
    <property type="component" value="Unassembled WGS sequence"/>
</dbReference>
<feature type="compositionally biased region" description="Polar residues" evidence="1">
    <location>
        <begin position="205"/>
        <end position="214"/>
    </location>
</feature>
<feature type="region of interest" description="Disordered" evidence="1">
    <location>
        <begin position="423"/>
        <end position="472"/>
    </location>
</feature>
<name>A0A1Y2CPR5_9FUNG</name>
<evidence type="ECO:0000313" key="3">
    <source>
        <dbReference type="Proteomes" id="UP000193642"/>
    </source>
</evidence>
<feature type="compositionally biased region" description="Low complexity" evidence="1">
    <location>
        <begin position="435"/>
        <end position="469"/>
    </location>
</feature>
<feature type="compositionally biased region" description="Polar residues" evidence="1">
    <location>
        <begin position="155"/>
        <end position="189"/>
    </location>
</feature>
<feature type="compositionally biased region" description="Polar residues" evidence="1">
    <location>
        <begin position="370"/>
        <end position="388"/>
    </location>
</feature>
<dbReference type="OrthoDB" id="10453117at2759"/>
<dbReference type="AlphaFoldDB" id="A0A1Y2CPR5"/>
<reference evidence="2 3" key="1">
    <citation type="submission" date="2016-07" db="EMBL/GenBank/DDBJ databases">
        <title>Pervasive Adenine N6-methylation of Active Genes in Fungi.</title>
        <authorList>
            <consortium name="DOE Joint Genome Institute"/>
            <person name="Mondo S.J."/>
            <person name="Dannebaum R.O."/>
            <person name="Kuo R.C."/>
            <person name="Labutti K."/>
            <person name="Haridas S."/>
            <person name="Kuo A."/>
            <person name="Salamov A."/>
            <person name="Ahrendt S.R."/>
            <person name="Lipzen A."/>
            <person name="Sullivan W."/>
            <person name="Andreopoulos W.B."/>
            <person name="Clum A."/>
            <person name="Lindquist E."/>
            <person name="Daum C."/>
            <person name="Ramamoorthy G.K."/>
            <person name="Gryganskyi A."/>
            <person name="Culley D."/>
            <person name="Magnuson J.K."/>
            <person name="James T.Y."/>
            <person name="O'Malley M.A."/>
            <person name="Stajich J.E."/>
            <person name="Spatafora J.W."/>
            <person name="Visel A."/>
            <person name="Grigoriev I.V."/>
        </authorList>
    </citation>
    <scope>NUCLEOTIDE SEQUENCE [LARGE SCALE GENOMIC DNA]</scope>
    <source>
        <strain evidence="2 3">JEL800</strain>
    </source>
</reference>
<evidence type="ECO:0000256" key="1">
    <source>
        <dbReference type="SAM" id="MobiDB-lite"/>
    </source>
</evidence>
<organism evidence="2 3">
    <name type="scientific">Rhizoclosmatium globosum</name>
    <dbReference type="NCBI Taxonomy" id="329046"/>
    <lineage>
        <taxon>Eukaryota</taxon>
        <taxon>Fungi</taxon>
        <taxon>Fungi incertae sedis</taxon>
        <taxon>Chytridiomycota</taxon>
        <taxon>Chytridiomycota incertae sedis</taxon>
        <taxon>Chytridiomycetes</taxon>
        <taxon>Chytridiales</taxon>
        <taxon>Chytriomycetaceae</taxon>
        <taxon>Rhizoclosmatium</taxon>
    </lineage>
</organism>
<evidence type="ECO:0000313" key="2">
    <source>
        <dbReference type="EMBL" id="ORY48936.1"/>
    </source>
</evidence>
<accession>A0A1Y2CPR5</accession>
<keyword evidence="3" id="KW-1185">Reference proteome</keyword>
<feature type="compositionally biased region" description="Polar residues" evidence="1">
    <location>
        <begin position="1"/>
        <end position="11"/>
    </location>
</feature>
<comment type="caution">
    <text evidence="2">The sequence shown here is derived from an EMBL/GenBank/DDBJ whole genome shotgun (WGS) entry which is preliminary data.</text>
</comment>
<feature type="region of interest" description="Disordered" evidence="1">
    <location>
        <begin position="1"/>
        <end position="54"/>
    </location>
</feature>
<evidence type="ECO:0008006" key="4">
    <source>
        <dbReference type="Google" id="ProtNLM"/>
    </source>
</evidence>
<feature type="region of interest" description="Disordered" evidence="1">
    <location>
        <begin position="155"/>
        <end position="214"/>
    </location>
</feature>